<dbReference type="CDD" id="cd12797">
    <property type="entry name" value="M23_peptidase"/>
    <property type="match status" value="1"/>
</dbReference>
<dbReference type="Proteomes" id="UP000247978">
    <property type="component" value="Unassembled WGS sequence"/>
</dbReference>
<keyword evidence="2" id="KW-0472">Membrane</keyword>
<name>A0A2V3W2Y4_9BACI</name>
<dbReference type="InterPro" id="IPR011055">
    <property type="entry name" value="Dup_hybrid_motif"/>
</dbReference>
<dbReference type="InterPro" id="IPR016047">
    <property type="entry name" value="M23ase_b-sheet_dom"/>
</dbReference>
<dbReference type="EMBL" id="QJJQ01000007">
    <property type="protein sequence ID" value="PXW86615.1"/>
    <property type="molecule type" value="Genomic_DNA"/>
</dbReference>
<feature type="compositionally biased region" description="Basic residues" evidence="1">
    <location>
        <begin position="1"/>
        <end position="19"/>
    </location>
</feature>
<evidence type="ECO:0000259" key="3">
    <source>
        <dbReference type="Pfam" id="PF01551"/>
    </source>
</evidence>
<proteinExistence type="predicted"/>
<accession>A0A2V3W2Y4</accession>
<dbReference type="InterPro" id="IPR050570">
    <property type="entry name" value="Cell_wall_metabolism_enzyme"/>
</dbReference>
<dbReference type="PANTHER" id="PTHR21666:SF274">
    <property type="entry name" value="STAGE IV SPORULATION PROTEIN FA"/>
    <property type="match status" value="1"/>
</dbReference>
<feature type="transmembrane region" description="Helical" evidence="2">
    <location>
        <begin position="66"/>
        <end position="84"/>
    </location>
</feature>
<dbReference type="GO" id="GO:0004222">
    <property type="term" value="F:metalloendopeptidase activity"/>
    <property type="evidence" value="ECO:0007669"/>
    <property type="project" value="TreeGrafter"/>
</dbReference>
<dbReference type="Gene3D" id="2.70.70.10">
    <property type="entry name" value="Glucose Permease (Domain IIA)"/>
    <property type="match status" value="1"/>
</dbReference>
<dbReference type="Pfam" id="PF01551">
    <property type="entry name" value="Peptidase_M23"/>
    <property type="match status" value="1"/>
</dbReference>
<keyword evidence="5" id="KW-1185">Reference proteome</keyword>
<dbReference type="SUPFAM" id="SSF51261">
    <property type="entry name" value="Duplicated hybrid motif"/>
    <property type="match status" value="1"/>
</dbReference>
<evidence type="ECO:0000313" key="4">
    <source>
        <dbReference type="EMBL" id="PXW86615.1"/>
    </source>
</evidence>
<organism evidence="4 5">
    <name type="scientific">Pseudogracilibacillus auburnensis</name>
    <dbReference type="NCBI Taxonomy" id="1494959"/>
    <lineage>
        <taxon>Bacteria</taxon>
        <taxon>Bacillati</taxon>
        <taxon>Bacillota</taxon>
        <taxon>Bacilli</taxon>
        <taxon>Bacillales</taxon>
        <taxon>Bacillaceae</taxon>
        <taxon>Pseudogracilibacillus</taxon>
    </lineage>
</organism>
<dbReference type="OrthoDB" id="2986589at2"/>
<keyword evidence="2" id="KW-1133">Transmembrane helix</keyword>
<protein>
    <submittedName>
        <fullName evidence="4">Stage IV sporulation protein FA</fullName>
    </submittedName>
</protein>
<evidence type="ECO:0000256" key="1">
    <source>
        <dbReference type="SAM" id="MobiDB-lite"/>
    </source>
</evidence>
<feature type="domain" description="M23ase beta-sheet core" evidence="3">
    <location>
        <begin position="157"/>
        <end position="247"/>
    </location>
</feature>
<dbReference type="PANTHER" id="PTHR21666">
    <property type="entry name" value="PEPTIDASE-RELATED"/>
    <property type="match status" value="1"/>
</dbReference>
<evidence type="ECO:0000256" key="2">
    <source>
        <dbReference type="SAM" id="Phobius"/>
    </source>
</evidence>
<feature type="region of interest" description="Disordered" evidence="1">
    <location>
        <begin position="1"/>
        <end position="30"/>
    </location>
</feature>
<comment type="caution">
    <text evidence="4">The sequence shown here is derived from an EMBL/GenBank/DDBJ whole genome shotgun (WGS) entry which is preliminary data.</text>
</comment>
<dbReference type="AlphaFoldDB" id="A0A2V3W2Y4"/>
<sequence>MDRGVRKVRQSIKQRKKMRERHDSSAQRLVPYIADDQEKHGFESPSYNIEPTYDKKTERKMQKSTMLIKVTASIVLFVGSAFLLQSNIPALQQPQKWAYNALQNEFPFAKVNEWYVTTFGTPLAITPQGNISLGSDDNPMILPVIGDVVETFSANGSGIMISPDEKTVVSAINRGVVIFAGNDKETNKTVIIQHADNSQTTYGFLSSIDVHLYQIVNPNQTIATFQPTEENEMVYFSIEKNNQFIDPSQVIPVDDIP</sequence>
<keyword evidence="2" id="KW-0812">Transmembrane</keyword>
<dbReference type="RefSeq" id="WP_110395516.1">
    <property type="nucleotide sequence ID" value="NZ_JBHUHB010000001.1"/>
</dbReference>
<evidence type="ECO:0000313" key="5">
    <source>
        <dbReference type="Proteomes" id="UP000247978"/>
    </source>
</evidence>
<reference evidence="4 5" key="1">
    <citation type="submission" date="2018-05" db="EMBL/GenBank/DDBJ databases">
        <title>Genomic Encyclopedia of Type Strains, Phase IV (KMG-IV): sequencing the most valuable type-strain genomes for metagenomic binning, comparative biology and taxonomic classification.</title>
        <authorList>
            <person name="Goeker M."/>
        </authorList>
    </citation>
    <scope>NUCLEOTIDE SEQUENCE [LARGE SCALE GENOMIC DNA]</scope>
    <source>
        <strain evidence="4 5">DSM 28556</strain>
    </source>
</reference>
<gene>
    <name evidence="4" type="ORF">DFR56_107136</name>
</gene>